<comment type="catalytic activity">
    <reaction evidence="1 5">
        <text>a uridine in RNA = a pseudouridine in RNA</text>
        <dbReference type="Rhea" id="RHEA:48348"/>
        <dbReference type="Rhea" id="RHEA-COMP:12068"/>
        <dbReference type="Rhea" id="RHEA-COMP:12069"/>
        <dbReference type="ChEBI" id="CHEBI:65314"/>
        <dbReference type="ChEBI" id="CHEBI:65315"/>
    </reaction>
</comment>
<dbReference type="NCBIfam" id="TIGR00005">
    <property type="entry name" value="rluA_subfam"/>
    <property type="match status" value="1"/>
</dbReference>
<dbReference type="InterPro" id="IPR020103">
    <property type="entry name" value="PsdUridine_synth_cat_dom_sf"/>
</dbReference>
<dbReference type="GO" id="GO:0009982">
    <property type="term" value="F:pseudouridine synthase activity"/>
    <property type="evidence" value="ECO:0007669"/>
    <property type="project" value="InterPro"/>
</dbReference>
<evidence type="ECO:0000313" key="8">
    <source>
        <dbReference type="Proteomes" id="UP000198694"/>
    </source>
</evidence>
<evidence type="ECO:0000256" key="1">
    <source>
        <dbReference type="ARBA" id="ARBA00000073"/>
    </source>
</evidence>
<accession>A0A1G8X834</accession>
<evidence type="ECO:0000256" key="5">
    <source>
        <dbReference type="RuleBase" id="RU362028"/>
    </source>
</evidence>
<dbReference type="EC" id="5.4.99.-" evidence="5"/>
<keyword evidence="8" id="KW-1185">Reference proteome</keyword>
<dbReference type="GO" id="GO:0000455">
    <property type="term" value="P:enzyme-directed rRNA pseudouridine synthesis"/>
    <property type="evidence" value="ECO:0007669"/>
    <property type="project" value="TreeGrafter"/>
</dbReference>
<feature type="domain" description="Pseudouridine synthase RsuA/RluA-like" evidence="6">
    <location>
        <begin position="86"/>
        <end position="236"/>
    </location>
</feature>
<evidence type="ECO:0000256" key="2">
    <source>
        <dbReference type="ARBA" id="ARBA00010876"/>
    </source>
</evidence>
<name>A0A1G8X834_9BACI</name>
<comment type="function">
    <text evidence="5">Responsible for synthesis of pseudouridine from uracil.</text>
</comment>
<dbReference type="STRING" id="407036.SAMN05216243_1220"/>
<feature type="active site" evidence="4">
    <location>
        <position position="133"/>
    </location>
</feature>
<dbReference type="EMBL" id="FNFL01000001">
    <property type="protein sequence ID" value="SDJ86762.1"/>
    <property type="molecule type" value="Genomic_DNA"/>
</dbReference>
<dbReference type="InterPro" id="IPR006225">
    <property type="entry name" value="PsdUridine_synth_RluC/D"/>
</dbReference>
<organism evidence="7 8">
    <name type="scientific">Sediminibacillus albus</name>
    <dbReference type="NCBI Taxonomy" id="407036"/>
    <lineage>
        <taxon>Bacteria</taxon>
        <taxon>Bacillati</taxon>
        <taxon>Bacillota</taxon>
        <taxon>Bacilli</taxon>
        <taxon>Bacillales</taxon>
        <taxon>Bacillaceae</taxon>
        <taxon>Sediminibacillus</taxon>
    </lineage>
</organism>
<dbReference type="Proteomes" id="UP000198694">
    <property type="component" value="Unassembled WGS sequence"/>
</dbReference>
<evidence type="ECO:0000256" key="4">
    <source>
        <dbReference type="PIRSR" id="PIRSR606225-1"/>
    </source>
</evidence>
<dbReference type="InterPro" id="IPR006145">
    <property type="entry name" value="PsdUridine_synth_RsuA/RluA"/>
</dbReference>
<dbReference type="SUPFAM" id="SSF55120">
    <property type="entry name" value="Pseudouridine synthase"/>
    <property type="match status" value="1"/>
</dbReference>
<dbReference type="GO" id="GO:0003723">
    <property type="term" value="F:RNA binding"/>
    <property type="evidence" value="ECO:0007669"/>
    <property type="project" value="InterPro"/>
</dbReference>
<dbReference type="InterPro" id="IPR050188">
    <property type="entry name" value="RluA_PseudoU_synthase"/>
</dbReference>
<dbReference type="Gene3D" id="3.30.2350.10">
    <property type="entry name" value="Pseudouridine synthase"/>
    <property type="match status" value="1"/>
</dbReference>
<dbReference type="PANTHER" id="PTHR21600:SF35">
    <property type="entry name" value="PSEUDOURIDINE SYNTHASE"/>
    <property type="match status" value="1"/>
</dbReference>
<sequence length="292" mass="32718">MKWKISSGHDGMLIKEYLQQIQGFSRRILKAVKFDGGTILQNGKPATVRKKLTAGDRLQVIFPPEQRGNHMQAANVPLHLIYEDDDVLVLDKPAGIASIPSHQHPSSTIANGLINYYEKKQLAYTVHIVTRLDKDTSGLMLVAKHRFSHSRLSDQQKQGCIKRSYSAFVEGKMEQKAGTINAAIGRKHGSIIEREVTEHGQQAITHYQVIEELDGYSLVDIQLETGRTHQIRVHFSYIGHPLIGDDLYGGNSSRIARQALHCKTLAFSHPASGERLEFTAEMPKDMTSLRKC</sequence>
<dbReference type="PANTHER" id="PTHR21600">
    <property type="entry name" value="MITOCHONDRIAL RNA PSEUDOURIDINE SYNTHASE"/>
    <property type="match status" value="1"/>
</dbReference>
<keyword evidence="3 5" id="KW-0413">Isomerase</keyword>
<dbReference type="CDD" id="cd02869">
    <property type="entry name" value="PseudoU_synth_RluA_like"/>
    <property type="match status" value="1"/>
</dbReference>
<dbReference type="GO" id="GO:0140098">
    <property type="term" value="F:catalytic activity, acting on RNA"/>
    <property type="evidence" value="ECO:0007669"/>
    <property type="project" value="UniProtKB-ARBA"/>
</dbReference>
<dbReference type="FunFam" id="3.30.2350.10:FF:000005">
    <property type="entry name" value="Pseudouridine synthase"/>
    <property type="match status" value="1"/>
</dbReference>
<dbReference type="InterPro" id="IPR006224">
    <property type="entry name" value="PsdUridine_synth_RluA-like_CS"/>
</dbReference>
<evidence type="ECO:0000313" key="7">
    <source>
        <dbReference type="EMBL" id="SDJ86762.1"/>
    </source>
</evidence>
<dbReference type="AlphaFoldDB" id="A0A1G8X834"/>
<evidence type="ECO:0000256" key="3">
    <source>
        <dbReference type="ARBA" id="ARBA00023235"/>
    </source>
</evidence>
<dbReference type="RefSeq" id="WP_245690069.1">
    <property type="nucleotide sequence ID" value="NZ_FNFL01000001.1"/>
</dbReference>
<proteinExistence type="inferred from homology"/>
<dbReference type="Pfam" id="PF00849">
    <property type="entry name" value="PseudoU_synth_2"/>
    <property type="match status" value="1"/>
</dbReference>
<protein>
    <recommendedName>
        <fullName evidence="5">Pseudouridine synthase</fullName>
        <ecNumber evidence="5">5.4.99.-</ecNumber>
    </recommendedName>
</protein>
<reference evidence="7 8" key="1">
    <citation type="submission" date="2016-10" db="EMBL/GenBank/DDBJ databases">
        <authorList>
            <person name="de Groot N.N."/>
        </authorList>
    </citation>
    <scope>NUCLEOTIDE SEQUENCE [LARGE SCALE GENOMIC DNA]</scope>
    <source>
        <strain evidence="7 8">CGMCC 1.6502</strain>
    </source>
</reference>
<gene>
    <name evidence="7" type="ORF">SAMN05216243_1220</name>
</gene>
<evidence type="ECO:0000259" key="6">
    <source>
        <dbReference type="Pfam" id="PF00849"/>
    </source>
</evidence>
<comment type="similarity">
    <text evidence="2 5">Belongs to the pseudouridine synthase RluA family.</text>
</comment>
<dbReference type="PROSITE" id="PS01129">
    <property type="entry name" value="PSI_RLU"/>
    <property type="match status" value="1"/>
</dbReference>